<accession>A0ABX1GGA4</accession>
<evidence type="ECO:0008006" key="3">
    <source>
        <dbReference type="Google" id="ProtNLM"/>
    </source>
</evidence>
<proteinExistence type="predicted"/>
<keyword evidence="2" id="KW-1185">Reference proteome</keyword>
<evidence type="ECO:0000313" key="2">
    <source>
        <dbReference type="Proteomes" id="UP000765845"/>
    </source>
</evidence>
<protein>
    <recommendedName>
        <fullName evidence="3">TnsA endonuclease N-terminal domain-containing protein</fullName>
    </recommendedName>
</protein>
<dbReference type="RefSeq" id="WP_168450495.1">
    <property type="nucleotide sequence ID" value="NZ_JAAWWK010000003.1"/>
</dbReference>
<gene>
    <name evidence="1" type="ORF">HCU74_11255</name>
</gene>
<sequence>MPTPSDFRAIDTPAHHRSVVAESLVPCQVPTPKKLRVATDCYEQHFVKFPFVATLHSYSEYLYAGLLEGDPKVGSFVPQPFRLRVGRRKYIPDFYVVSGQHRIVIELKARGEFDRALRVPLEAFFDFYGMKFSIISNDTALTREREALTWLDITRRLASAGDIDTGALEYKLYDQIQMGGNIEFGDIIDEGDRAGSYTKEIALLRLLHRGKLQADLTTPLQYDTVLRSCT</sequence>
<organism evidence="1 2">
    <name type="scientific">Spongiibacter thalassae</name>
    <dbReference type="NCBI Taxonomy" id="2721624"/>
    <lineage>
        <taxon>Bacteria</taxon>
        <taxon>Pseudomonadati</taxon>
        <taxon>Pseudomonadota</taxon>
        <taxon>Gammaproteobacteria</taxon>
        <taxon>Cellvibrionales</taxon>
        <taxon>Spongiibacteraceae</taxon>
        <taxon>Spongiibacter</taxon>
    </lineage>
</organism>
<name>A0ABX1GGA4_9GAMM</name>
<comment type="caution">
    <text evidence="1">The sequence shown here is derived from an EMBL/GenBank/DDBJ whole genome shotgun (WGS) entry which is preliminary data.</text>
</comment>
<evidence type="ECO:0000313" key="1">
    <source>
        <dbReference type="EMBL" id="NKI17981.1"/>
    </source>
</evidence>
<reference evidence="1 2" key="1">
    <citation type="submission" date="2020-04" db="EMBL/GenBank/DDBJ databases">
        <authorList>
            <person name="Yoon J."/>
        </authorList>
    </citation>
    <scope>NUCLEOTIDE SEQUENCE [LARGE SCALE GENOMIC DNA]</scope>
    <source>
        <strain evidence="1 2">KMU-166</strain>
    </source>
</reference>
<dbReference type="EMBL" id="JAAWWK010000003">
    <property type="protein sequence ID" value="NKI17981.1"/>
    <property type="molecule type" value="Genomic_DNA"/>
</dbReference>
<dbReference type="Proteomes" id="UP000765845">
    <property type="component" value="Unassembled WGS sequence"/>
</dbReference>